<dbReference type="Pfam" id="PF09330">
    <property type="entry name" value="Lact-deh-memb"/>
    <property type="match status" value="1"/>
</dbReference>
<evidence type="ECO:0000256" key="5">
    <source>
        <dbReference type="PIRNR" id="PIRNR000101"/>
    </source>
</evidence>
<comment type="caution">
    <text evidence="7">The sequence shown here is derived from an EMBL/GenBank/DDBJ whole genome shotgun (WGS) entry which is preliminary data.</text>
</comment>
<dbReference type="Gene3D" id="3.30.70.610">
    <property type="entry name" value="D-lactate dehydrogenase, cap domain, subdomain 1"/>
    <property type="match status" value="2"/>
</dbReference>
<gene>
    <name evidence="7" type="primary">dld</name>
    <name evidence="7" type="ORF">YA0852_25995</name>
</gene>
<accession>A0ABS0USL2</accession>
<keyword evidence="5" id="KW-0874">Quinone</keyword>
<dbReference type="InterPro" id="IPR051264">
    <property type="entry name" value="FAD-oxidored/transferase_4"/>
</dbReference>
<keyword evidence="4 5" id="KW-0560">Oxidoreductase</keyword>
<dbReference type="EMBL" id="JAEILG010000077">
    <property type="protein sequence ID" value="MBI6567535.1"/>
    <property type="molecule type" value="Genomic_DNA"/>
</dbReference>
<dbReference type="EC" id="1.1.5.12" evidence="5"/>
<dbReference type="PROSITE" id="PS51387">
    <property type="entry name" value="FAD_PCMH"/>
    <property type="match status" value="1"/>
</dbReference>
<comment type="function">
    <text evidence="5">Catalyzes the oxidation of D-lactate to pyruvate.</text>
</comment>
<dbReference type="InterPro" id="IPR006094">
    <property type="entry name" value="Oxid_FAD_bind_N"/>
</dbReference>
<dbReference type="SUPFAM" id="SSF55103">
    <property type="entry name" value="FAD-linked oxidases, C-terminal domain"/>
    <property type="match status" value="1"/>
</dbReference>
<dbReference type="InterPro" id="IPR016166">
    <property type="entry name" value="FAD-bd_PCMH"/>
</dbReference>
<reference evidence="7 8" key="1">
    <citation type="submission" date="2020-12" db="EMBL/GenBank/DDBJ databases">
        <title>Comparative genomic insights into the epidemiology and virulence of plant pathogenic Pseudomonads from Turkey.</title>
        <authorList>
            <person name="Dillon M."/>
            <person name="Ruiz-Bedoya T."/>
            <person name="Bendalovic-Torma C."/>
            <person name="Guttman K.M."/>
            <person name="Kwak H."/>
            <person name="Middleton M.A."/>
            <person name="Wang P.W."/>
            <person name="Horuz S."/>
            <person name="Aysan Y."/>
            <person name="Guttman D.S."/>
        </authorList>
    </citation>
    <scope>NUCLEOTIDE SEQUENCE [LARGE SCALE GENOMIC DNA]</scope>
    <source>
        <strain evidence="7 8">S5_IA_2b</strain>
    </source>
</reference>
<dbReference type="InterPro" id="IPR016164">
    <property type="entry name" value="FAD-linked_Oxase-like_C"/>
</dbReference>
<evidence type="ECO:0000256" key="4">
    <source>
        <dbReference type="ARBA" id="ARBA00023002"/>
    </source>
</evidence>
<feature type="domain" description="FAD-binding PCMH-type" evidence="6">
    <location>
        <begin position="42"/>
        <end position="219"/>
    </location>
</feature>
<dbReference type="SUPFAM" id="SSF56176">
    <property type="entry name" value="FAD-binding/transporter-associated domain-like"/>
    <property type="match status" value="1"/>
</dbReference>
<dbReference type="Gene3D" id="3.30.465.10">
    <property type="match status" value="1"/>
</dbReference>
<dbReference type="PANTHER" id="PTHR43716:SF1">
    <property type="entry name" value="D-2-HYDROXYGLUTARATE DEHYDROGENASE, MITOCHONDRIAL"/>
    <property type="match status" value="1"/>
</dbReference>
<dbReference type="PANTHER" id="PTHR43716">
    <property type="entry name" value="D-2-HYDROXYGLUTARATE DEHYDROGENASE, MITOCHONDRIAL"/>
    <property type="match status" value="1"/>
</dbReference>
<keyword evidence="3 5" id="KW-0274">FAD</keyword>
<dbReference type="PIRSF" id="PIRSF000101">
    <property type="entry name" value="D-lactate_dh"/>
    <property type="match status" value="1"/>
</dbReference>
<name>A0ABS0USL2_9PSED</name>
<sequence length="586" mass="65710">MYLESPASSAEALEKFREIVGSANVLKSDRLTERYSRGYRYGQGKVLAVVRPGNLVEQWRVLNVAVAHDFIIIIQAANTGLTGGSTPFGEDYERPVVILNLMRVKRIDVIQNGEEVICQPGSTLVELEEALKPYGREPHSVIGSTCIGASVTGGICNNSGGALIKRGPAFTQMALYAKLDEKGKLVLVNHLGVELDEDPETLLGMLDKGDYAESAITPQGEKWCSDREYLSHVRDINSPEPARYNADPRKLYEVSGCAGKLAVFAVRLDTFPQDLDSKVFYIGTNSTATLQEIRQDILSSFKSLPIAGEYLHRESYSMTATYGKDLFLLTKLFGARSIPKAFAVKSSFDSLAKRYRFLHGLSDKVIQKLMRYLPNHLPVRMNEYHSRFDHHLIIRMGQEGLEELRSYLKSKISNCDTDFFECNKVEGDDAFTHRFAVGAASIRYRTINQSKVQDILSLDVALPRNEKEWLPEIPQSLKSKIIATNICAHFFCHVIHLDYMVGKGENIAEIKDELLKVMRARGAKYPAEHNVGHIYEAGAEQKKFFQALDPCNRFNPGIGKTTRRKFWGSHLESKESVNDRCGQGQK</sequence>
<dbReference type="InterPro" id="IPR016172">
    <property type="entry name" value="D-lactate_DH_C-sub1"/>
</dbReference>
<dbReference type="InterPro" id="IPR016173">
    <property type="entry name" value="D-lactate_DH_C-sub2"/>
</dbReference>
<dbReference type="Proteomes" id="UP000648914">
    <property type="component" value="Unassembled WGS sequence"/>
</dbReference>
<evidence type="ECO:0000259" key="6">
    <source>
        <dbReference type="PROSITE" id="PS51387"/>
    </source>
</evidence>
<dbReference type="InterPro" id="IPR012256">
    <property type="entry name" value="D_lactate_DH"/>
</dbReference>
<dbReference type="InterPro" id="IPR016169">
    <property type="entry name" value="FAD-bd_PCMH_sub2"/>
</dbReference>
<dbReference type="RefSeq" id="WP_198720567.1">
    <property type="nucleotide sequence ID" value="NZ_JAEIKU010000099.1"/>
</dbReference>
<evidence type="ECO:0000256" key="2">
    <source>
        <dbReference type="ARBA" id="ARBA00022630"/>
    </source>
</evidence>
<dbReference type="Pfam" id="PF01565">
    <property type="entry name" value="FAD_binding_4"/>
    <property type="match status" value="1"/>
</dbReference>
<dbReference type="NCBIfam" id="NF008387">
    <property type="entry name" value="PRK11183.1"/>
    <property type="match status" value="1"/>
</dbReference>
<dbReference type="InterPro" id="IPR016167">
    <property type="entry name" value="FAD-bd_PCMH_sub1"/>
</dbReference>
<evidence type="ECO:0000256" key="1">
    <source>
        <dbReference type="ARBA" id="ARBA00001974"/>
    </source>
</evidence>
<protein>
    <recommendedName>
        <fullName evidence="5">D-lactate dehydrogenase</fullName>
        <ecNumber evidence="5">1.1.5.12</ecNumber>
    </recommendedName>
</protein>
<dbReference type="Gene3D" id="3.30.1370.20">
    <property type="entry name" value="D-lactate dehydrogenase, cap domain, subdomain 2"/>
    <property type="match status" value="1"/>
</dbReference>
<dbReference type="InterPro" id="IPR015409">
    <property type="entry name" value="Lactate_DH_C"/>
</dbReference>
<comment type="cofactor">
    <cofactor evidence="1 5">
        <name>FAD</name>
        <dbReference type="ChEBI" id="CHEBI:57692"/>
    </cofactor>
</comment>
<keyword evidence="2 5" id="KW-0285">Flavoprotein</keyword>
<dbReference type="Gene3D" id="3.30.43.10">
    <property type="entry name" value="Uridine Diphospho-n-acetylenolpyruvylglucosamine Reductase, domain 2"/>
    <property type="match status" value="1"/>
</dbReference>
<dbReference type="GO" id="GO:0008720">
    <property type="term" value="F:D-lactate dehydrogenase (NAD+) activity"/>
    <property type="evidence" value="ECO:0007669"/>
    <property type="project" value="UniProtKB-EC"/>
</dbReference>
<organism evidence="7 8">
    <name type="scientific">Pseudomonas synxantha</name>
    <dbReference type="NCBI Taxonomy" id="47883"/>
    <lineage>
        <taxon>Bacteria</taxon>
        <taxon>Pseudomonadati</taxon>
        <taxon>Pseudomonadota</taxon>
        <taxon>Gammaproteobacteria</taxon>
        <taxon>Pseudomonadales</taxon>
        <taxon>Pseudomonadaceae</taxon>
        <taxon>Pseudomonas</taxon>
    </lineage>
</organism>
<comment type="catalytic activity">
    <reaction evidence="5">
        <text>(R)-lactate + a quinone = a quinol + pyruvate</text>
        <dbReference type="Rhea" id="RHEA:51468"/>
        <dbReference type="ChEBI" id="CHEBI:15361"/>
        <dbReference type="ChEBI" id="CHEBI:16004"/>
        <dbReference type="ChEBI" id="CHEBI:24646"/>
        <dbReference type="ChEBI" id="CHEBI:132124"/>
        <dbReference type="EC" id="1.1.5.12"/>
    </reaction>
</comment>
<dbReference type="InterPro" id="IPR036318">
    <property type="entry name" value="FAD-bd_PCMH-like_sf"/>
</dbReference>
<proteinExistence type="predicted"/>
<evidence type="ECO:0000313" key="7">
    <source>
        <dbReference type="EMBL" id="MBI6567535.1"/>
    </source>
</evidence>
<evidence type="ECO:0000313" key="8">
    <source>
        <dbReference type="Proteomes" id="UP000648914"/>
    </source>
</evidence>
<keyword evidence="8" id="KW-1185">Reference proteome</keyword>
<evidence type="ECO:0000256" key="3">
    <source>
        <dbReference type="ARBA" id="ARBA00022827"/>
    </source>
</evidence>